<dbReference type="AlphaFoldDB" id="F0SAV9"/>
<reference evidence="9" key="2">
    <citation type="submission" date="2011-02" db="EMBL/GenBank/DDBJ databases">
        <title>The complete genome of Pedobacter saltans DSM 12145.</title>
        <authorList>
            <consortium name="US DOE Joint Genome Institute (JGI-PGF)"/>
            <person name="Lucas S."/>
            <person name="Copeland A."/>
            <person name="Lapidus A."/>
            <person name="Bruce D."/>
            <person name="Goodwin L."/>
            <person name="Pitluck S."/>
            <person name="Kyrpides N."/>
            <person name="Mavromatis K."/>
            <person name="Pagani I."/>
            <person name="Ivanova N."/>
            <person name="Ovchinnikova G."/>
            <person name="Lu M."/>
            <person name="Detter J.C."/>
            <person name="Han C."/>
            <person name="Land M."/>
            <person name="Hauser L."/>
            <person name="Markowitz V."/>
            <person name="Cheng J.-F."/>
            <person name="Hugenholtz P."/>
            <person name="Woyke T."/>
            <person name="Wu D."/>
            <person name="Tindall B."/>
            <person name="Pomrenke H.G."/>
            <person name="Brambilla E."/>
            <person name="Klenk H.-P."/>
            <person name="Eisen J.A."/>
        </authorList>
    </citation>
    <scope>NUCLEOTIDE SEQUENCE [LARGE SCALE GENOMIC DNA]</scope>
    <source>
        <strain evidence="9">ATCC 51119 / DSM 12145 / JCM 21818 / LMG 10337 / NBRC 100064 / NCIMB 13643</strain>
    </source>
</reference>
<keyword evidence="9" id="KW-1185">Reference proteome</keyword>
<evidence type="ECO:0000259" key="6">
    <source>
        <dbReference type="Pfam" id="PF02631"/>
    </source>
</evidence>
<evidence type="ECO:0000256" key="3">
    <source>
        <dbReference type="ARBA" id="ARBA00018111"/>
    </source>
</evidence>
<dbReference type="InterPro" id="IPR053924">
    <property type="entry name" value="RecX_HTH_2nd"/>
</dbReference>
<dbReference type="HOGENOM" id="CLU_066607_5_0_10"/>
<dbReference type="PANTHER" id="PTHR33602">
    <property type="entry name" value="REGULATORY PROTEIN RECX FAMILY PROTEIN"/>
    <property type="match status" value="1"/>
</dbReference>
<keyword evidence="4 5" id="KW-0963">Cytoplasm</keyword>
<dbReference type="PANTHER" id="PTHR33602:SF1">
    <property type="entry name" value="REGULATORY PROTEIN RECX FAMILY PROTEIN"/>
    <property type="match status" value="1"/>
</dbReference>
<feature type="domain" description="RecX second three-helical" evidence="6">
    <location>
        <begin position="69"/>
        <end position="109"/>
    </location>
</feature>
<comment type="subcellular location">
    <subcellularLocation>
        <location evidence="1 5">Cytoplasm</location>
    </subcellularLocation>
</comment>
<dbReference type="EMBL" id="CP002545">
    <property type="protein sequence ID" value="ADY51554.1"/>
    <property type="molecule type" value="Genomic_DNA"/>
</dbReference>
<dbReference type="Pfam" id="PF02631">
    <property type="entry name" value="RecX_HTH2"/>
    <property type="match status" value="1"/>
</dbReference>
<organism evidence="8 9">
    <name type="scientific">Pseudopedobacter saltans (strain ATCC 51119 / DSM 12145 / JCM 21818 / CCUG 39354 / LMG 10337 / NBRC 100064 / NCIMB 13643)</name>
    <name type="common">Pedobacter saltans</name>
    <dbReference type="NCBI Taxonomy" id="762903"/>
    <lineage>
        <taxon>Bacteria</taxon>
        <taxon>Pseudomonadati</taxon>
        <taxon>Bacteroidota</taxon>
        <taxon>Sphingobacteriia</taxon>
        <taxon>Sphingobacteriales</taxon>
        <taxon>Sphingobacteriaceae</taxon>
        <taxon>Pseudopedobacter</taxon>
    </lineage>
</organism>
<evidence type="ECO:0000256" key="4">
    <source>
        <dbReference type="ARBA" id="ARBA00022490"/>
    </source>
</evidence>
<dbReference type="InterPro" id="IPR053925">
    <property type="entry name" value="RecX_HTH_3rd"/>
</dbReference>
<dbReference type="InterPro" id="IPR003783">
    <property type="entry name" value="Regulatory_RecX"/>
</dbReference>
<dbReference type="Pfam" id="PF21981">
    <property type="entry name" value="RecX_HTH3"/>
    <property type="match status" value="1"/>
</dbReference>
<dbReference type="RefSeq" id="WP_013632054.1">
    <property type="nucleotide sequence ID" value="NC_015177.1"/>
</dbReference>
<proteinExistence type="inferred from homology"/>
<dbReference type="Proteomes" id="UP000000310">
    <property type="component" value="Chromosome"/>
</dbReference>
<evidence type="ECO:0000313" key="8">
    <source>
        <dbReference type="EMBL" id="ADY51554.1"/>
    </source>
</evidence>
<dbReference type="HAMAP" id="MF_01114">
    <property type="entry name" value="RecX"/>
    <property type="match status" value="1"/>
</dbReference>
<name>F0SAV9_PSESL</name>
<gene>
    <name evidence="5" type="primary">recX</name>
    <name evidence="8" type="ordered locus">Pedsa_0983</name>
</gene>
<reference evidence="8 9" key="1">
    <citation type="journal article" date="2011" name="Stand. Genomic Sci.">
        <title>Complete genome sequence of the gliding, heparinolytic Pedobacter saltans type strain (113).</title>
        <authorList>
            <person name="Liolios K."/>
            <person name="Sikorski J."/>
            <person name="Lu M."/>
            <person name="Nolan M."/>
            <person name="Lapidus A."/>
            <person name="Lucas S."/>
            <person name="Hammon N."/>
            <person name="Deshpande S."/>
            <person name="Cheng J.F."/>
            <person name="Tapia R."/>
            <person name="Han C."/>
            <person name="Goodwin L."/>
            <person name="Pitluck S."/>
            <person name="Huntemann M."/>
            <person name="Ivanova N."/>
            <person name="Pagani I."/>
            <person name="Mavromatis K."/>
            <person name="Ovchinikova G."/>
            <person name="Pati A."/>
            <person name="Chen A."/>
            <person name="Palaniappan K."/>
            <person name="Land M."/>
            <person name="Hauser L."/>
            <person name="Brambilla E.M."/>
            <person name="Kotsyurbenko O."/>
            <person name="Rohde M."/>
            <person name="Tindall B.J."/>
            <person name="Abt B."/>
            <person name="Goker M."/>
            <person name="Detter J.C."/>
            <person name="Woyke T."/>
            <person name="Bristow J."/>
            <person name="Eisen J.A."/>
            <person name="Markowitz V."/>
            <person name="Hugenholtz P."/>
            <person name="Klenk H.P."/>
            <person name="Kyrpides N.C."/>
        </authorList>
    </citation>
    <scope>NUCLEOTIDE SEQUENCE [LARGE SCALE GENOMIC DNA]</scope>
    <source>
        <strain evidence="9">ATCC 51119 / DSM 12145 / JCM 21818 / LMG 10337 / NBRC 100064 / NCIMB 13643</strain>
    </source>
</reference>
<evidence type="ECO:0000256" key="1">
    <source>
        <dbReference type="ARBA" id="ARBA00004496"/>
    </source>
</evidence>
<dbReference type="STRING" id="762903.Pedsa_0983"/>
<accession>F0SAV9</accession>
<dbReference type="InterPro" id="IPR036388">
    <property type="entry name" value="WH-like_DNA-bd_sf"/>
</dbReference>
<evidence type="ECO:0000313" key="9">
    <source>
        <dbReference type="Proteomes" id="UP000000310"/>
    </source>
</evidence>
<dbReference type="GO" id="GO:0005737">
    <property type="term" value="C:cytoplasm"/>
    <property type="evidence" value="ECO:0007669"/>
    <property type="project" value="UniProtKB-SubCell"/>
</dbReference>
<sequence>MKYTNFNKMLDKKIGKVYTYAEARVKIESYCVYQERSQQEVRDKLYKFNLSTQDVENLIAYLIEENFINELRFARAYVSGKFRIKKWGRRKIMQGLKLKGVPEPLIKKAFSEIIEEEYLDVLKELIDKKRTELGLKRDLKSKNKLYNYALSKGYESNLIFLALSNNELE</sequence>
<evidence type="ECO:0000256" key="2">
    <source>
        <dbReference type="ARBA" id="ARBA00009695"/>
    </source>
</evidence>
<dbReference type="KEGG" id="psn:Pedsa_0983"/>
<dbReference type="eggNOG" id="COG2137">
    <property type="taxonomic scope" value="Bacteria"/>
</dbReference>
<evidence type="ECO:0000256" key="5">
    <source>
        <dbReference type="HAMAP-Rule" id="MF_01114"/>
    </source>
</evidence>
<feature type="domain" description="RecX third three-helical" evidence="7">
    <location>
        <begin position="116"/>
        <end position="163"/>
    </location>
</feature>
<comment type="similarity">
    <text evidence="2 5">Belongs to the RecX family.</text>
</comment>
<comment type="function">
    <text evidence="5">Modulates RecA activity.</text>
</comment>
<protein>
    <recommendedName>
        <fullName evidence="3 5">Regulatory protein RecX</fullName>
    </recommendedName>
</protein>
<dbReference type="GO" id="GO:0006282">
    <property type="term" value="P:regulation of DNA repair"/>
    <property type="evidence" value="ECO:0007669"/>
    <property type="project" value="UniProtKB-UniRule"/>
</dbReference>
<evidence type="ECO:0000259" key="7">
    <source>
        <dbReference type="Pfam" id="PF21981"/>
    </source>
</evidence>
<dbReference type="Gene3D" id="1.10.10.10">
    <property type="entry name" value="Winged helix-like DNA-binding domain superfamily/Winged helix DNA-binding domain"/>
    <property type="match status" value="2"/>
</dbReference>